<accession>A0A1I1QHX0</accession>
<dbReference type="STRING" id="728005.SAMN04488059_12937"/>
<dbReference type="AlphaFoldDB" id="A0A1I1QHX0"/>
<sequence length="82" mass="9026">MIPKLSIRRSAQRWPEGGRLHTVSTMSQWWLEPATSLKDHAKAVLARLNCELEVINGGDKGSLAVTKATQAKAPIYPSPVFI</sequence>
<evidence type="ECO:0000313" key="2">
    <source>
        <dbReference type="Proteomes" id="UP000182258"/>
    </source>
</evidence>
<gene>
    <name evidence="1" type="ORF">SAMN04488059_12937</name>
</gene>
<organism evidence="1 2">
    <name type="scientific">Devosia psychrophila</name>
    <dbReference type="NCBI Taxonomy" id="728005"/>
    <lineage>
        <taxon>Bacteria</taxon>
        <taxon>Pseudomonadati</taxon>
        <taxon>Pseudomonadota</taxon>
        <taxon>Alphaproteobacteria</taxon>
        <taxon>Hyphomicrobiales</taxon>
        <taxon>Devosiaceae</taxon>
        <taxon>Devosia</taxon>
    </lineage>
</organism>
<reference evidence="1 2" key="1">
    <citation type="submission" date="2016-10" db="EMBL/GenBank/DDBJ databases">
        <authorList>
            <person name="de Groot N.N."/>
        </authorList>
    </citation>
    <scope>NUCLEOTIDE SEQUENCE [LARGE SCALE GENOMIC DNA]</scope>
    <source>
        <strain evidence="1 2">CGMCC 1.10210</strain>
    </source>
</reference>
<dbReference type="EMBL" id="FOMB01000029">
    <property type="protein sequence ID" value="SFD21669.1"/>
    <property type="molecule type" value="Genomic_DNA"/>
</dbReference>
<proteinExistence type="predicted"/>
<evidence type="ECO:0000313" key="1">
    <source>
        <dbReference type="EMBL" id="SFD21669.1"/>
    </source>
</evidence>
<protein>
    <submittedName>
        <fullName evidence="1">Uncharacterized protein</fullName>
    </submittedName>
</protein>
<dbReference type="Proteomes" id="UP000182258">
    <property type="component" value="Unassembled WGS sequence"/>
</dbReference>
<name>A0A1I1QHX0_9HYPH</name>